<name>A0A3L8P067_9ACTN</name>
<keyword evidence="1" id="KW-0812">Transmembrane</keyword>
<evidence type="ECO:0000256" key="1">
    <source>
        <dbReference type="SAM" id="Phobius"/>
    </source>
</evidence>
<feature type="transmembrane region" description="Helical" evidence="1">
    <location>
        <begin position="45"/>
        <end position="64"/>
    </location>
</feature>
<proteinExistence type="predicted"/>
<dbReference type="OrthoDB" id="3387554at2"/>
<keyword evidence="1" id="KW-1133">Transmembrane helix</keyword>
<dbReference type="RefSeq" id="WP_121807265.1">
    <property type="nucleotide sequence ID" value="NZ_RDBE01000010.1"/>
</dbReference>
<organism evidence="2 3">
    <name type="scientific">Nocardioides mangrovicus</name>
    <dbReference type="NCBI Taxonomy" id="2478913"/>
    <lineage>
        <taxon>Bacteria</taxon>
        <taxon>Bacillati</taxon>
        <taxon>Actinomycetota</taxon>
        <taxon>Actinomycetes</taxon>
        <taxon>Propionibacteriales</taxon>
        <taxon>Nocardioidaceae</taxon>
        <taxon>Nocardioides</taxon>
    </lineage>
</organism>
<comment type="caution">
    <text evidence="2">The sequence shown here is derived from an EMBL/GenBank/DDBJ whole genome shotgun (WGS) entry which is preliminary data.</text>
</comment>
<reference evidence="2 3" key="1">
    <citation type="submission" date="2018-10" db="EMBL/GenBank/DDBJ databases">
        <title>Marmoricola sp. 4Q3S-7 whole genome shotgun sequence.</title>
        <authorList>
            <person name="Li F."/>
        </authorList>
    </citation>
    <scope>NUCLEOTIDE SEQUENCE [LARGE SCALE GENOMIC DNA]</scope>
    <source>
        <strain evidence="2 3">4Q3S-7</strain>
    </source>
</reference>
<evidence type="ECO:0008006" key="4">
    <source>
        <dbReference type="Google" id="ProtNLM"/>
    </source>
</evidence>
<protein>
    <recommendedName>
        <fullName evidence="4">CU044_5270 family protein</fullName>
    </recommendedName>
</protein>
<gene>
    <name evidence="2" type="ORF">D9V37_16610</name>
</gene>
<dbReference type="EMBL" id="RDBE01000010">
    <property type="protein sequence ID" value="RLV47758.1"/>
    <property type="molecule type" value="Genomic_DNA"/>
</dbReference>
<keyword evidence="3" id="KW-1185">Reference proteome</keyword>
<dbReference type="AlphaFoldDB" id="A0A3L8P067"/>
<sequence>MIDLEDRLRRARPTTAELDRMWGPAERLVMLERVRSSTRNPRRRWIAGAVAAAGAAAALVVPALSTPIPASAADLRSLSAAVAAHGSSYPPGGWLHERSNTVQRNSDEPGVGATVDRETWTGWNGKVFLVEREPATGRTTYEVIPAPRHPSYENPTLQFARTLPHTARGILGYLQPRVEGSSSHDEAMYAALVDLASSHMLPPTTLAAVFDALATLDRVSTTHSRAAGRPAIVISYEEPRTRFRESLIVDRSSGEVLSLRQTSQLHTYVSTTTQAQSLDHLPDSVRSEFRAHQPGVDYPATP</sequence>
<evidence type="ECO:0000313" key="2">
    <source>
        <dbReference type="EMBL" id="RLV47758.1"/>
    </source>
</evidence>
<dbReference type="Proteomes" id="UP000281708">
    <property type="component" value="Unassembled WGS sequence"/>
</dbReference>
<evidence type="ECO:0000313" key="3">
    <source>
        <dbReference type="Proteomes" id="UP000281708"/>
    </source>
</evidence>
<accession>A0A3L8P067</accession>
<keyword evidence="1" id="KW-0472">Membrane</keyword>